<sequence length="303" mass="34866">MMVSVIIPCYNSESFLSRAVESVLKQGYDGWELILVNNNSEDDTQAVIDHYVHRYPYKVKSLFEGKKGACYARNNGVRASKGTWIQFLDADDEMLPGKWQRQLDLASDSADIVIGSFTRIYLNAAQEEDFIMNPQMNIWHAILRSQAGITSANLYRRSAVVAVSGWNEALDSSQEYDLLFRLLKAGARACYDTKLSARVYEESNSVSRPKDKNGRERIINNYVELRIRIAAHLNEYGIWDSDLRRIYARSLYEMMLNRKGASILDVHTVMKELGLETTDPLQLLQRAKYYTKKLIFRNKVDTY</sequence>
<dbReference type="Proteomes" id="UP001597560">
    <property type="component" value="Unassembled WGS sequence"/>
</dbReference>
<dbReference type="PANTHER" id="PTHR22916:SF3">
    <property type="entry name" value="UDP-GLCNAC:BETAGAL BETA-1,3-N-ACETYLGLUCOSAMINYLTRANSFERASE-LIKE PROTEIN 1"/>
    <property type="match status" value="1"/>
</dbReference>
<organism evidence="2 3">
    <name type="scientific">Olivibacter jilunii</name>
    <dbReference type="NCBI Taxonomy" id="985016"/>
    <lineage>
        <taxon>Bacteria</taxon>
        <taxon>Pseudomonadati</taxon>
        <taxon>Bacteroidota</taxon>
        <taxon>Sphingobacteriia</taxon>
        <taxon>Sphingobacteriales</taxon>
        <taxon>Sphingobacteriaceae</taxon>
        <taxon>Olivibacter</taxon>
    </lineage>
</organism>
<accession>A0ABW6B7T3</accession>
<dbReference type="RefSeq" id="WP_377613508.1">
    <property type="nucleotide sequence ID" value="NZ_JBHUPA010000039.1"/>
</dbReference>
<comment type="caution">
    <text evidence="2">The sequence shown here is derived from an EMBL/GenBank/DDBJ whole genome shotgun (WGS) entry which is preliminary data.</text>
</comment>
<evidence type="ECO:0000313" key="2">
    <source>
        <dbReference type="EMBL" id="MFD2965588.1"/>
    </source>
</evidence>
<evidence type="ECO:0000259" key="1">
    <source>
        <dbReference type="Pfam" id="PF00535"/>
    </source>
</evidence>
<dbReference type="Gene3D" id="3.90.550.10">
    <property type="entry name" value="Spore Coat Polysaccharide Biosynthesis Protein SpsA, Chain A"/>
    <property type="match status" value="1"/>
</dbReference>
<evidence type="ECO:0000313" key="3">
    <source>
        <dbReference type="Proteomes" id="UP001597560"/>
    </source>
</evidence>
<reference evidence="3" key="1">
    <citation type="journal article" date="2019" name="Int. J. Syst. Evol. Microbiol.">
        <title>The Global Catalogue of Microorganisms (GCM) 10K type strain sequencing project: providing services to taxonomists for standard genome sequencing and annotation.</title>
        <authorList>
            <consortium name="The Broad Institute Genomics Platform"/>
            <consortium name="The Broad Institute Genome Sequencing Center for Infectious Disease"/>
            <person name="Wu L."/>
            <person name="Ma J."/>
        </authorList>
    </citation>
    <scope>NUCLEOTIDE SEQUENCE [LARGE SCALE GENOMIC DNA]</scope>
    <source>
        <strain evidence="3">KCTC 23098</strain>
    </source>
</reference>
<dbReference type="InterPro" id="IPR001173">
    <property type="entry name" value="Glyco_trans_2-like"/>
</dbReference>
<dbReference type="Pfam" id="PF00535">
    <property type="entry name" value="Glycos_transf_2"/>
    <property type="match status" value="1"/>
</dbReference>
<name>A0ABW6B7T3_9SPHI</name>
<proteinExistence type="predicted"/>
<protein>
    <submittedName>
        <fullName evidence="2">Glycosyltransferase family 2 protein</fullName>
    </submittedName>
</protein>
<gene>
    <name evidence="2" type="ORF">ACFS6J_27560</name>
</gene>
<feature type="domain" description="Glycosyltransferase 2-like" evidence="1">
    <location>
        <begin position="4"/>
        <end position="127"/>
    </location>
</feature>
<dbReference type="CDD" id="cd00761">
    <property type="entry name" value="Glyco_tranf_GTA_type"/>
    <property type="match status" value="1"/>
</dbReference>
<dbReference type="InterPro" id="IPR029044">
    <property type="entry name" value="Nucleotide-diphossugar_trans"/>
</dbReference>
<dbReference type="SUPFAM" id="SSF53448">
    <property type="entry name" value="Nucleotide-diphospho-sugar transferases"/>
    <property type="match status" value="1"/>
</dbReference>
<dbReference type="EMBL" id="JBHUPA010000039">
    <property type="protein sequence ID" value="MFD2965588.1"/>
    <property type="molecule type" value="Genomic_DNA"/>
</dbReference>
<keyword evidence="3" id="KW-1185">Reference proteome</keyword>
<dbReference type="PANTHER" id="PTHR22916">
    <property type="entry name" value="GLYCOSYLTRANSFERASE"/>
    <property type="match status" value="1"/>
</dbReference>